<evidence type="ECO:0000256" key="3">
    <source>
        <dbReference type="ARBA" id="ARBA00022651"/>
    </source>
</evidence>
<evidence type="ECO:0000256" key="2">
    <source>
        <dbReference type="ARBA" id="ARBA00022525"/>
    </source>
</evidence>
<dbReference type="GO" id="GO:0030600">
    <property type="term" value="F:feruloyl esterase activity"/>
    <property type="evidence" value="ECO:0007669"/>
    <property type="project" value="InterPro"/>
</dbReference>
<dbReference type="Gene3D" id="3.40.50.1820">
    <property type="entry name" value="alpha/beta hydrolase"/>
    <property type="match status" value="1"/>
</dbReference>
<dbReference type="Pfam" id="PF02230">
    <property type="entry name" value="Abhydrolase_2"/>
    <property type="match status" value="1"/>
</dbReference>
<dbReference type="HOGENOM" id="CLU_027551_4_2_2"/>
<keyword evidence="10" id="KW-1185">Reference proteome</keyword>
<proteinExistence type="predicted"/>
<evidence type="ECO:0000256" key="1">
    <source>
        <dbReference type="ARBA" id="ARBA00004613"/>
    </source>
</evidence>
<dbReference type="AlphaFoldDB" id="B5ID27"/>
<comment type="subcellular location">
    <subcellularLocation>
        <location evidence="1">Secreted</location>
    </subcellularLocation>
</comment>
<reference evidence="9" key="1">
    <citation type="submission" date="2010-02" db="EMBL/GenBank/DDBJ databases">
        <title>Complete sequence of Aciduliprofundum boonei T469.</title>
        <authorList>
            <consortium name="US DOE Joint Genome Institute"/>
            <person name="Lucas S."/>
            <person name="Copeland A."/>
            <person name="Lapidus A."/>
            <person name="Cheng J.-F."/>
            <person name="Bruce D."/>
            <person name="Goodwin L."/>
            <person name="Pitluck S."/>
            <person name="Saunders E."/>
            <person name="Detter J.C."/>
            <person name="Han C."/>
            <person name="Tapia R."/>
            <person name="Land M."/>
            <person name="Hauser L."/>
            <person name="Kyrpides N."/>
            <person name="Mikhailova N."/>
            <person name="Flores G."/>
            <person name="Reysenbach A.-L."/>
            <person name="Woyke T."/>
        </authorList>
    </citation>
    <scope>NUCLEOTIDE SEQUENCE</scope>
    <source>
        <strain evidence="9">T469</strain>
    </source>
</reference>
<evidence type="ECO:0000256" key="6">
    <source>
        <dbReference type="ARBA" id="ARBA00023277"/>
    </source>
</evidence>
<feature type="domain" description="Phospholipase/carboxylesterase/thioesterase" evidence="8">
    <location>
        <begin position="60"/>
        <end position="215"/>
    </location>
</feature>
<dbReference type="GeneID" id="8828363"/>
<dbReference type="RefSeq" id="WP_008084008.1">
    <property type="nucleotide sequence ID" value="NC_013926.1"/>
</dbReference>
<dbReference type="STRING" id="439481.Aboo_1400"/>
<keyword evidence="4" id="KW-0732">Signal</keyword>
<dbReference type="KEGG" id="abi:Aboo_1400"/>
<accession>B5ID27</accession>
<sequence length="325" mass="36336">MKTLKSKIVAIFITVIIISALIFGVLIYIKISNTGDAYAYITVDGIKRDFLIHLPQSYSESEALPLIIALHGGGGNAKDMEKLTENGFNKLAAKGNFIVVYPNGIGRHWNDGRNLSFYYTQKENINDVKFISELIDYMVEKYNVNPLRVYVTGMSNGALMTYRLAYELSNKIAAVAPVDGSIPLNIYLNETPIAPIPVLMINNVADPILPWNGGYAHFGNKKLGKVLSVEETAAFWARIDNCTLVKSKEYLPDTDPNDGTRVWMRLYLNNTTGMEVIQYGIDGGGHTWPSGEQYLPQSIIGKTSKDINACNLIWEFFRNYQIQSE</sequence>
<dbReference type="InterPro" id="IPR029058">
    <property type="entry name" value="AB_hydrolase_fold"/>
</dbReference>
<organism evidence="9 10">
    <name type="scientific">Aciduliprofundum boonei (strain DSM 19572 / T469)</name>
    <dbReference type="NCBI Taxonomy" id="439481"/>
    <lineage>
        <taxon>Archaea</taxon>
        <taxon>Methanobacteriati</taxon>
        <taxon>Thermoplasmatota</taxon>
        <taxon>DHVE2 group</taxon>
        <taxon>Candidatus Aciduliprofundum</taxon>
    </lineage>
</organism>
<keyword evidence="2" id="KW-0964">Secreted</keyword>
<dbReference type="OrthoDB" id="94947at2157"/>
<dbReference type="Proteomes" id="UP000001400">
    <property type="component" value="Chromosome"/>
</dbReference>
<dbReference type="GO" id="GO:0005576">
    <property type="term" value="C:extracellular region"/>
    <property type="evidence" value="ECO:0007669"/>
    <property type="project" value="UniProtKB-SubCell"/>
</dbReference>
<keyword evidence="5" id="KW-0378">Hydrolase</keyword>
<dbReference type="PANTHER" id="PTHR38050">
    <property type="match status" value="1"/>
</dbReference>
<evidence type="ECO:0000256" key="4">
    <source>
        <dbReference type="ARBA" id="ARBA00022729"/>
    </source>
</evidence>
<dbReference type="eggNOG" id="arCOG01646">
    <property type="taxonomic scope" value="Archaea"/>
</dbReference>
<keyword evidence="6" id="KW-0119">Carbohydrate metabolism</keyword>
<dbReference type="InterPro" id="IPR003140">
    <property type="entry name" value="PLipase/COase/thioEstase"/>
</dbReference>
<dbReference type="EMBL" id="CP001941">
    <property type="protein sequence ID" value="ADD09207.1"/>
    <property type="molecule type" value="Genomic_DNA"/>
</dbReference>
<evidence type="ECO:0000256" key="7">
    <source>
        <dbReference type="ARBA" id="ARBA00023326"/>
    </source>
</evidence>
<evidence type="ECO:0000259" key="8">
    <source>
        <dbReference type="Pfam" id="PF02230"/>
    </source>
</evidence>
<name>B5ID27_ACIB4</name>
<evidence type="ECO:0000313" key="10">
    <source>
        <dbReference type="Proteomes" id="UP000001400"/>
    </source>
</evidence>
<gene>
    <name evidence="9" type="ordered locus">Aboo_1400</name>
</gene>
<keyword evidence="3" id="KW-0858">Xylan degradation</keyword>
<dbReference type="PANTHER" id="PTHR38050:SF2">
    <property type="entry name" value="FERULOYL ESTERASE C-RELATED"/>
    <property type="match status" value="1"/>
</dbReference>
<keyword evidence="7" id="KW-0624">Polysaccharide degradation</keyword>
<protein>
    <submittedName>
        <fullName evidence="9">Phospholipase/Carboxylesterase</fullName>
    </submittedName>
</protein>
<evidence type="ECO:0000256" key="5">
    <source>
        <dbReference type="ARBA" id="ARBA00022801"/>
    </source>
</evidence>
<dbReference type="GO" id="GO:0045493">
    <property type="term" value="P:xylan catabolic process"/>
    <property type="evidence" value="ECO:0007669"/>
    <property type="project" value="UniProtKB-KW"/>
</dbReference>
<dbReference type="InterPro" id="IPR043595">
    <property type="entry name" value="FaeB/C/D"/>
</dbReference>
<dbReference type="SUPFAM" id="SSF53474">
    <property type="entry name" value="alpha/beta-Hydrolases"/>
    <property type="match status" value="1"/>
</dbReference>
<evidence type="ECO:0000313" key="9">
    <source>
        <dbReference type="EMBL" id="ADD09207.1"/>
    </source>
</evidence>